<sequence length="1087" mass="122741">MVKEVVGTVAVAVADTDAAEAVYTFANTIPAVLDLLDEIGSIHPFIGVAVVTFKTVCQLLLKRKTNDAKVVALHVEMKQTMMVLIRLKQPDLPSGDSSTISQDPLLQELIQSIADDIRKCSNACDAYSKMKTIAKVLKGPIWEKAFVEFVAKFSEHRSKLTTAISTYVQGQISTVDHKLDALAQNVQTLSDNIIFFLQSHMPSDQKAILASIDNSQYAGCSDMLLHDEKALRELITQQPNPSSHDSKQNTSGIPHRDIDQLIRDQLQDPAVIIERNFESFQRKFDMQHRQILDGMNEIAHREGDRIIKELSVGPHNRLLDQGWHGSAKGRHFVLAIRDYYLDRAARSGRAETTATSSPNLLEDVWALDYINPSRLQSIAEAIDDDASGFITVSEANKFTSSRPSGWSLLRWLAFWAVGWQAAATQYLRKIHKLLEHMYNIIPTVHETNRQNVHDYYAVIWFVVTQITSSLVPAEVPDTVKAKFEDYVDAQEQRIRRNFKDIHYHIDDHSTLALTTGPGRIEQYLFTALFILLQRDLQIMQICQSHTVDQRELWNSYENIECLRSACIDRFITLRDTLQHQGLDPGRQFQRTYFGLFQNLQDRTRLLSIEPLVDPNGIGNEDALEMTDSAIDVLKFPLANPISANTGGYNTPGFIPSPSDEKASDAVKLIIGRWNGHIYRRDYPVSPMFSVDIHGDPSNKDRSRATGSESGNVLGTGFTIAGEYSRGPDGRNIYVFTVHLVGPFPTYASHDLTITLRGQLNDLGSALTGEWNIKNQGTMNGWFLLSRNTPEVLACRPAPIDYRENKPRALWRYAIRAAIQEVSRRRLSWTLCQRRRDIRIRCIKLLSDLRHGPAPGQAELEQLYELRRVLAPEDVCFYESMFQLQRHLICVHSVDCDFCDRPILDSRIICIDCTAQDTLDLCDRSPCRNASISPDIRPDLGPAGHTPSHTIIKARRYVFQRDLPSLRSDAWDALRRALSAFQPEEDDSETGQDEDPGHSAPAQPACIACSKPVTQPCWFCIECEAQNDTNPVPIEERLAHIEQQSSIVDRRLSQLERRSAQVDVRLSRIETMLEQILVNTSVSHTVST</sequence>
<feature type="compositionally biased region" description="Acidic residues" evidence="1">
    <location>
        <begin position="982"/>
        <end position="993"/>
    </location>
</feature>
<protein>
    <recommendedName>
        <fullName evidence="4">EF-hand domain-containing protein</fullName>
    </recommendedName>
</protein>
<dbReference type="STRING" id="742152.A0A2H3K0Q7"/>
<dbReference type="OMA" id="YGARLMC"/>
<evidence type="ECO:0000256" key="1">
    <source>
        <dbReference type="SAM" id="MobiDB-lite"/>
    </source>
</evidence>
<keyword evidence="3" id="KW-1185">Reference proteome</keyword>
<evidence type="ECO:0000313" key="2">
    <source>
        <dbReference type="EMBL" id="PCH42594.1"/>
    </source>
</evidence>
<proteinExistence type="predicted"/>
<reference evidence="2 3" key="1">
    <citation type="journal article" date="2012" name="Science">
        <title>The Paleozoic origin of enzymatic lignin decomposition reconstructed from 31 fungal genomes.</title>
        <authorList>
            <person name="Floudas D."/>
            <person name="Binder M."/>
            <person name="Riley R."/>
            <person name="Barry K."/>
            <person name="Blanchette R.A."/>
            <person name="Henrissat B."/>
            <person name="Martinez A.T."/>
            <person name="Otillar R."/>
            <person name="Spatafora J.W."/>
            <person name="Yadav J.S."/>
            <person name="Aerts A."/>
            <person name="Benoit I."/>
            <person name="Boyd A."/>
            <person name="Carlson A."/>
            <person name="Copeland A."/>
            <person name="Coutinho P.M."/>
            <person name="de Vries R.P."/>
            <person name="Ferreira P."/>
            <person name="Findley K."/>
            <person name="Foster B."/>
            <person name="Gaskell J."/>
            <person name="Glotzer D."/>
            <person name="Gorecki P."/>
            <person name="Heitman J."/>
            <person name="Hesse C."/>
            <person name="Hori C."/>
            <person name="Igarashi K."/>
            <person name="Jurgens J.A."/>
            <person name="Kallen N."/>
            <person name="Kersten P."/>
            <person name="Kohler A."/>
            <person name="Kuees U."/>
            <person name="Kumar T.K.A."/>
            <person name="Kuo A."/>
            <person name="LaButti K."/>
            <person name="Larrondo L.F."/>
            <person name="Lindquist E."/>
            <person name="Ling A."/>
            <person name="Lombard V."/>
            <person name="Lucas S."/>
            <person name="Lundell T."/>
            <person name="Martin R."/>
            <person name="McLaughlin D.J."/>
            <person name="Morgenstern I."/>
            <person name="Morin E."/>
            <person name="Murat C."/>
            <person name="Nagy L.G."/>
            <person name="Nolan M."/>
            <person name="Ohm R.A."/>
            <person name="Patyshakuliyeva A."/>
            <person name="Rokas A."/>
            <person name="Ruiz-Duenas F.J."/>
            <person name="Sabat G."/>
            <person name="Salamov A."/>
            <person name="Samejima M."/>
            <person name="Schmutz J."/>
            <person name="Slot J.C."/>
            <person name="St John F."/>
            <person name="Stenlid J."/>
            <person name="Sun H."/>
            <person name="Sun S."/>
            <person name="Syed K."/>
            <person name="Tsang A."/>
            <person name="Wiebenga A."/>
            <person name="Young D."/>
            <person name="Pisabarro A."/>
            <person name="Eastwood D.C."/>
            <person name="Martin F."/>
            <person name="Cullen D."/>
            <person name="Grigoriev I.V."/>
            <person name="Hibbett D.S."/>
        </authorList>
    </citation>
    <scope>NUCLEOTIDE SEQUENCE [LARGE SCALE GENOMIC DNA]</scope>
    <source>
        <strain evidence="2 3">MD-104</strain>
    </source>
</reference>
<dbReference type="OrthoDB" id="2122982at2759"/>
<feature type="region of interest" description="Disordered" evidence="1">
    <location>
        <begin position="981"/>
        <end position="1002"/>
    </location>
</feature>
<dbReference type="Proteomes" id="UP000218811">
    <property type="component" value="Unassembled WGS sequence"/>
</dbReference>
<dbReference type="AlphaFoldDB" id="A0A2H3K0Q7"/>
<accession>A0A2H3K0Q7</accession>
<organism evidence="2 3">
    <name type="scientific">Wolfiporia cocos (strain MD-104)</name>
    <name type="common">Brown rot fungus</name>
    <dbReference type="NCBI Taxonomy" id="742152"/>
    <lineage>
        <taxon>Eukaryota</taxon>
        <taxon>Fungi</taxon>
        <taxon>Dikarya</taxon>
        <taxon>Basidiomycota</taxon>
        <taxon>Agaricomycotina</taxon>
        <taxon>Agaricomycetes</taxon>
        <taxon>Polyporales</taxon>
        <taxon>Phaeolaceae</taxon>
        <taxon>Wolfiporia</taxon>
    </lineage>
</organism>
<evidence type="ECO:0008006" key="4">
    <source>
        <dbReference type="Google" id="ProtNLM"/>
    </source>
</evidence>
<evidence type="ECO:0000313" key="3">
    <source>
        <dbReference type="Proteomes" id="UP000218811"/>
    </source>
</evidence>
<name>A0A2H3K0Q7_WOLCO</name>
<gene>
    <name evidence="2" type="ORF">WOLCODRAFT_102390</name>
</gene>
<dbReference type="EMBL" id="KB468124">
    <property type="protein sequence ID" value="PCH42594.1"/>
    <property type="molecule type" value="Genomic_DNA"/>
</dbReference>